<dbReference type="InterPro" id="IPR010307">
    <property type="entry name" value="Laminin_dom_II"/>
</dbReference>
<evidence type="ECO:0000256" key="7">
    <source>
        <dbReference type="ARBA" id="ARBA00022889"/>
    </source>
</evidence>
<feature type="disulfide bond" evidence="13">
    <location>
        <begin position="1186"/>
        <end position="1195"/>
    </location>
</feature>
<feature type="disulfide bond" evidence="13">
    <location>
        <begin position="881"/>
        <end position="890"/>
    </location>
</feature>
<feature type="domain" description="Laminin EGF-like" evidence="15">
    <location>
        <begin position="1165"/>
        <end position="1210"/>
    </location>
</feature>
<feature type="domain" description="Laminin N-terminal" evidence="17">
    <location>
        <begin position="139"/>
        <end position="390"/>
    </location>
</feature>
<dbReference type="Gene3D" id="2.60.120.200">
    <property type="match status" value="5"/>
</dbReference>
<organism evidence="18 19">
    <name type="scientific">Echinops telfairi</name>
    <name type="common">Lesser hedgehog tenrec</name>
    <dbReference type="NCBI Taxonomy" id="9371"/>
    <lineage>
        <taxon>Eukaryota</taxon>
        <taxon>Metazoa</taxon>
        <taxon>Chordata</taxon>
        <taxon>Craniata</taxon>
        <taxon>Vertebrata</taxon>
        <taxon>Euteleostomi</taxon>
        <taxon>Mammalia</taxon>
        <taxon>Eutheria</taxon>
        <taxon>Afrotheria</taxon>
        <taxon>Tenrecidae</taxon>
        <taxon>Tenrecinae</taxon>
        <taxon>Echinops</taxon>
    </lineage>
</organism>
<feature type="domain" description="Laminin EGF-like" evidence="15">
    <location>
        <begin position="1211"/>
        <end position="1270"/>
    </location>
</feature>
<gene>
    <name evidence="19" type="primary">LAMA1</name>
</gene>
<evidence type="ECO:0000259" key="14">
    <source>
        <dbReference type="PROSITE" id="PS50025"/>
    </source>
</evidence>
<dbReference type="SMART" id="SM00180">
    <property type="entry name" value="EGF_Lam"/>
    <property type="match status" value="17"/>
</dbReference>
<feature type="domain" description="Laminin G" evidence="14">
    <location>
        <begin position="2607"/>
        <end position="2793"/>
    </location>
</feature>
<dbReference type="Pfam" id="PF24973">
    <property type="entry name" value="EGF_LMN_ATRN"/>
    <property type="match status" value="2"/>
</dbReference>
<feature type="disulfide bond" evidence="13">
    <location>
        <begin position="1072"/>
        <end position="1084"/>
    </location>
</feature>
<feature type="domain" description="Laminin EGF-like" evidence="15">
    <location>
        <begin position="1630"/>
        <end position="1676"/>
    </location>
</feature>
<feature type="domain" description="Laminin EGF-like" evidence="15">
    <location>
        <begin position="1072"/>
        <end position="1118"/>
    </location>
</feature>
<keyword evidence="5" id="KW-0677">Repeat</keyword>
<feature type="domain" description="Laminin IV type A" evidence="16">
    <location>
        <begin position="1281"/>
        <end position="1482"/>
    </location>
</feature>
<feature type="disulfide bond" evidence="13">
    <location>
        <begin position="1165"/>
        <end position="1177"/>
    </location>
</feature>
<dbReference type="InterPro" id="IPR001791">
    <property type="entry name" value="Laminin_G"/>
</dbReference>
<dbReference type="InterPro" id="IPR002049">
    <property type="entry name" value="LE_dom"/>
</dbReference>
<feature type="disulfide bond" evidence="13">
    <location>
        <begin position="1167"/>
        <end position="1184"/>
    </location>
</feature>
<feature type="disulfide bond" evidence="13">
    <location>
        <begin position="1092"/>
        <end position="1101"/>
    </location>
</feature>
<dbReference type="PROSITE" id="PS01248">
    <property type="entry name" value="EGF_LAM_1"/>
    <property type="match status" value="7"/>
</dbReference>
<feature type="domain" description="Laminin G" evidence="14">
    <location>
        <begin position="3012"/>
        <end position="3192"/>
    </location>
</feature>
<dbReference type="Pfam" id="PF00055">
    <property type="entry name" value="Laminin_N"/>
    <property type="match status" value="1"/>
</dbReference>
<evidence type="ECO:0000256" key="6">
    <source>
        <dbReference type="ARBA" id="ARBA00022869"/>
    </source>
</evidence>
<dbReference type="InterPro" id="IPR013320">
    <property type="entry name" value="ConA-like_dom_sf"/>
</dbReference>
<evidence type="ECO:0000256" key="10">
    <source>
        <dbReference type="ARBA" id="ARBA00023180"/>
    </source>
</evidence>
<feature type="disulfide bond" evidence="13">
    <location>
        <begin position="1025"/>
        <end position="1042"/>
    </location>
</feature>
<feature type="disulfide bond" evidence="13">
    <location>
        <begin position="1006"/>
        <end position="1020"/>
    </location>
</feature>
<feature type="domain" description="Laminin EGF-like" evidence="15">
    <location>
        <begin position="912"/>
        <end position="969"/>
    </location>
</feature>
<feature type="disulfide bond" evidence="13">
    <location>
        <begin position="1543"/>
        <end position="1552"/>
    </location>
</feature>
<keyword evidence="10" id="KW-0325">Glycoprotein</keyword>
<feature type="disulfide bond" evidence="13">
    <location>
        <begin position="1023"/>
        <end position="1035"/>
    </location>
</feature>
<feature type="disulfide bond" evidence="13">
    <location>
        <begin position="594"/>
        <end position="603"/>
    </location>
</feature>
<feature type="domain" description="Laminin G" evidence="14">
    <location>
        <begin position="2835"/>
        <end position="3007"/>
    </location>
</feature>
<keyword evidence="9 13" id="KW-1015">Disulfide bond</keyword>
<dbReference type="PROSITE" id="PS50027">
    <property type="entry name" value="EGF_LAM_2"/>
    <property type="match status" value="12"/>
</dbReference>
<feature type="disulfide bond" evidence="12">
    <location>
        <begin position="2766"/>
        <end position="2793"/>
    </location>
</feature>
<feature type="disulfide bond" evidence="13">
    <location>
        <begin position="1211"/>
        <end position="1223"/>
    </location>
</feature>
<dbReference type="Pfam" id="PF00053">
    <property type="entry name" value="EGF_laminin"/>
    <property type="match status" value="14"/>
</dbReference>
<dbReference type="SUPFAM" id="SSF49899">
    <property type="entry name" value="Concanavalin A-like lectins/glucanases"/>
    <property type="match status" value="5"/>
</dbReference>
<name>A0ABM0ZQG1_ECHTE</name>
<evidence type="ECO:0000256" key="5">
    <source>
        <dbReference type="ARBA" id="ARBA00022737"/>
    </source>
</evidence>
<comment type="subcellular location">
    <subcellularLocation>
        <location evidence="1">Secreted</location>
        <location evidence="1">Extracellular space</location>
        <location evidence="1">Extracellular matrix</location>
        <location evidence="1">Basement membrane</location>
    </subcellularLocation>
</comment>
<dbReference type="Pfam" id="PF00054">
    <property type="entry name" value="Laminin_G_1"/>
    <property type="match status" value="5"/>
</dbReference>
<dbReference type="InterPro" id="IPR056863">
    <property type="entry name" value="LMN_ATRN_NET-like_EGF"/>
</dbReference>
<dbReference type="PROSITE" id="PS50025">
    <property type="entry name" value="LAM_G_DOMAIN"/>
    <property type="match status" value="5"/>
</dbReference>
<keyword evidence="3" id="KW-0272">Extracellular matrix</keyword>
<dbReference type="InterPro" id="IPR050440">
    <property type="entry name" value="Laminin/Netrin_ECM"/>
</dbReference>
<feature type="disulfide bond" evidence="13">
    <location>
        <begin position="940"/>
        <end position="949"/>
    </location>
</feature>
<dbReference type="SMART" id="SM00281">
    <property type="entry name" value="LamB"/>
    <property type="match status" value="2"/>
</dbReference>
<dbReference type="CDD" id="cd00055">
    <property type="entry name" value="EGF_Lam"/>
    <property type="match status" value="17"/>
</dbReference>
<reference evidence="19" key="1">
    <citation type="submission" date="2025-08" db="UniProtKB">
        <authorList>
            <consortium name="RefSeq"/>
        </authorList>
    </citation>
    <scope>IDENTIFICATION</scope>
</reference>
<keyword evidence="2" id="KW-0964">Secreted</keyword>
<dbReference type="GeneID" id="101644673"/>
<feature type="domain" description="Laminin EGF-like" evidence="15">
    <location>
        <begin position="1023"/>
        <end position="1071"/>
    </location>
</feature>
<keyword evidence="6" id="KW-0084">Basement membrane</keyword>
<evidence type="ECO:0000256" key="3">
    <source>
        <dbReference type="ARBA" id="ARBA00022530"/>
    </source>
</evidence>
<dbReference type="PANTHER" id="PTHR10574:SF409">
    <property type="entry name" value="LAMININ SUBUNIT ALPHA-1"/>
    <property type="match status" value="1"/>
</dbReference>
<dbReference type="PANTHER" id="PTHR10574">
    <property type="entry name" value="NETRIN/LAMININ-RELATED"/>
    <property type="match status" value="1"/>
</dbReference>
<dbReference type="PROSITE" id="PS51117">
    <property type="entry name" value="LAMININ_NTER"/>
    <property type="match status" value="1"/>
</dbReference>
<dbReference type="Gene3D" id="2.10.25.10">
    <property type="entry name" value="Laminin"/>
    <property type="match status" value="15"/>
</dbReference>
<dbReference type="PROSITE" id="PS51115">
    <property type="entry name" value="LAMININ_IVA"/>
    <property type="match status" value="2"/>
</dbReference>
<evidence type="ECO:0000259" key="16">
    <source>
        <dbReference type="PROSITE" id="PS51115"/>
    </source>
</evidence>
<dbReference type="CDD" id="cd00110">
    <property type="entry name" value="LamG"/>
    <property type="match status" value="5"/>
</dbReference>
<evidence type="ECO:0000256" key="2">
    <source>
        <dbReference type="ARBA" id="ARBA00022525"/>
    </source>
</evidence>
<accession>A0ABM0ZQG1</accession>
<dbReference type="InterPro" id="IPR000742">
    <property type="entry name" value="EGF"/>
</dbReference>
<evidence type="ECO:0000256" key="13">
    <source>
        <dbReference type="PROSITE-ProRule" id="PRU00460"/>
    </source>
</evidence>
<evidence type="ECO:0000256" key="1">
    <source>
        <dbReference type="ARBA" id="ARBA00004302"/>
    </source>
</evidence>
<evidence type="ECO:0000259" key="17">
    <source>
        <dbReference type="PROSITE" id="PS51117"/>
    </source>
</evidence>
<feature type="disulfide bond" evidence="13">
    <location>
        <begin position="1630"/>
        <end position="1642"/>
    </location>
</feature>
<evidence type="ECO:0000256" key="4">
    <source>
        <dbReference type="ARBA" id="ARBA00022729"/>
    </source>
</evidence>
<keyword evidence="11 13" id="KW-0424">Laminin EGF-like domain</keyword>
<feature type="domain" description="Laminin IV type A" evidence="16">
    <location>
        <begin position="644"/>
        <end position="829"/>
    </location>
</feature>
<feature type="disulfide bond" evidence="13">
    <location>
        <begin position="1044"/>
        <end position="1053"/>
    </location>
</feature>
<evidence type="ECO:0000259" key="15">
    <source>
        <dbReference type="PROSITE" id="PS50027"/>
    </source>
</evidence>
<feature type="domain" description="Laminin EGF-like" evidence="15">
    <location>
        <begin position="575"/>
        <end position="623"/>
    </location>
</feature>
<dbReference type="Pfam" id="PF06008">
    <property type="entry name" value="Laminin_I"/>
    <property type="match status" value="1"/>
</dbReference>
<feature type="domain" description="Laminin EGF-like" evidence="15">
    <location>
        <begin position="1119"/>
        <end position="1164"/>
    </location>
</feature>
<dbReference type="Gene3D" id="2.60.120.260">
    <property type="entry name" value="Galactose-binding domain-like"/>
    <property type="match status" value="1"/>
</dbReference>
<protein>
    <submittedName>
        <fullName evidence="19">Laminin subunit alpha-1</fullName>
    </submittedName>
</protein>
<feature type="domain" description="Laminin EGF-like" evidence="15">
    <location>
        <begin position="970"/>
        <end position="1022"/>
    </location>
</feature>
<dbReference type="SMART" id="SM00136">
    <property type="entry name" value="LamNT"/>
    <property type="match status" value="1"/>
</dbReference>
<evidence type="ECO:0000313" key="18">
    <source>
        <dbReference type="Proteomes" id="UP000694863"/>
    </source>
</evidence>
<proteinExistence type="predicted"/>
<comment type="caution">
    <text evidence="13">Lacks conserved residue(s) required for the propagation of feature annotation.</text>
</comment>
<dbReference type="RefSeq" id="XP_012860160.1">
    <property type="nucleotide sequence ID" value="XM_013004706.2"/>
</dbReference>
<dbReference type="InterPro" id="IPR000034">
    <property type="entry name" value="Laminin_IV"/>
</dbReference>
<evidence type="ECO:0000256" key="11">
    <source>
        <dbReference type="ARBA" id="ARBA00023292"/>
    </source>
</evidence>
<dbReference type="Pfam" id="PF06009">
    <property type="entry name" value="Laminin_II"/>
    <property type="match status" value="1"/>
</dbReference>
<feature type="domain" description="Laminin EGF-like" evidence="15">
    <location>
        <begin position="863"/>
        <end position="911"/>
    </location>
</feature>
<feature type="domain" description="Laminin G" evidence="14">
    <location>
        <begin position="2426"/>
        <end position="2602"/>
    </location>
</feature>
<keyword evidence="7" id="KW-0130">Cell adhesion</keyword>
<dbReference type="InterPro" id="IPR008211">
    <property type="entry name" value="Laminin_N"/>
</dbReference>
<feature type="disulfide bond" evidence="13">
    <location>
        <begin position="994"/>
        <end position="1003"/>
    </location>
</feature>
<dbReference type="Pfam" id="PF00052">
    <property type="entry name" value="Laminin_B"/>
    <property type="match status" value="2"/>
</dbReference>
<dbReference type="SMART" id="SM00181">
    <property type="entry name" value="EGF"/>
    <property type="match status" value="11"/>
</dbReference>
<feature type="disulfide bond" evidence="13">
    <location>
        <begin position="1632"/>
        <end position="1649"/>
    </location>
</feature>
<evidence type="ECO:0000313" key="19">
    <source>
        <dbReference type="RefSeq" id="XP_012860160.1"/>
    </source>
</evidence>
<dbReference type="InterPro" id="IPR009254">
    <property type="entry name" value="Laminin_aI"/>
</dbReference>
<feature type="disulfide bond" evidence="13">
    <location>
        <begin position="1137"/>
        <end position="1146"/>
    </location>
</feature>
<feature type="disulfide bond" evidence="13">
    <location>
        <begin position="1241"/>
        <end position="1250"/>
    </location>
</feature>
<feature type="domain" description="Laminin G" evidence="14">
    <location>
        <begin position="2238"/>
        <end position="2418"/>
    </location>
</feature>
<feature type="domain" description="Laminin EGF-like" evidence="15">
    <location>
        <begin position="1524"/>
        <end position="1572"/>
    </location>
</feature>
<keyword evidence="4" id="KW-0732">Signal</keyword>
<dbReference type="SMART" id="SM00282">
    <property type="entry name" value="LamG"/>
    <property type="match status" value="5"/>
</dbReference>
<dbReference type="SUPFAM" id="SSF57196">
    <property type="entry name" value="EGF/Laminin"/>
    <property type="match status" value="14"/>
</dbReference>
<feature type="disulfide bond" evidence="13">
    <location>
        <begin position="1651"/>
        <end position="1660"/>
    </location>
</feature>
<feature type="domain" description="Laminin EGF-like" evidence="15">
    <location>
        <begin position="518"/>
        <end position="574"/>
    </location>
</feature>
<evidence type="ECO:0000256" key="8">
    <source>
        <dbReference type="ARBA" id="ARBA00023054"/>
    </source>
</evidence>
<keyword evidence="8" id="KW-0175">Coiled coil</keyword>
<evidence type="ECO:0000256" key="12">
    <source>
        <dbReference type="PROSITE-ProRule" id="PRU00122"/>
    </source>
</evidence>
<evidence type="ECO:0000256" key="9">
    <source>
        <dbReference type="ARBA" id="ARBA00023157"/>
    </source>
</evidence>
<feature type="disulfide bond" evidence="13">
    <location>
        <begin position="550"/>
        <end position="559"/>
    </location>
</feature>
<sequence length="3197" mass="352121">MPQQKQLATQRMVTGYYNELYSNNVENLEQVDKFLEMHCLLTLAPYEVEHLKRPLTKDDIEQEKMEIVEDFIFLVPIVNDYGSSSQEIKCCISSVRNLLSSIQMLIFSTIVFENDSSTKTNSALQSANGDTVNDNGQYATDGLFPAILNLASNAHISTNATCGEKGPEMFCKLVEHVPNRPVRNPQCRICDSNSASPKERHPISSAIDGTNHWWQSPSIQNGRQYHWVTVTLDLRQVFQVAYVIIKAANSPRPGNWILERSLDGTKFTPWQYYAINDLECLTRYNITPRRGPPTYREDDEVICTSYYSRLVPLEHGEIHTSLINGRPSADVLSPKLLEFTSARYIRLRLQRIRTLNADLMTLSHRDPKDLDPIVTRRYFYSIKDISIGGMCICHGHARTCPWDETTKKLQCQCEHNTCGENCSKCCPGFHQQPWRPGTISSGNTCEECNCHNKAKDCYYDESVAHENRSLNTAGQFQGGGVCINCQQNTAGINCETCVDGYYRPLKVSPYEDNPCHPCDCDPWGSLGFVCIKDDLHSNLHDGKWPGQCPCKEGYTGEKCDRCQFGYKGYPKCIRCECSPAGSVNEDPCTEPCLCKANVEGQDCDRCKPGFYNLKDSNPWGCSECFCFGVSNVCKSLSWPIRQINDMSGWLVTDLIGSNRIQPQQALHSGFHQISINNSAVLQRLTSKYYWSAPKAYLGNKLTAFGGFLKYTVSYDIPVEAADSDLVSQTDVIVKGNGFTLNTRAEGLLLQPYEEYFGVVRLVPENFQDFNTKREIDRDQLMTVLANVTHLLIRANYNTAKIALYRLSSVTLDTATPNAIDLDLASEVEQCECPPGYAGISCESCLPGYYRVDGILFGGICQPCECHGHATECDPHGVCLACTHNTTGDHCEQCLPGFYGVPSRGTPGDCQPCACPLSTASNNFSPTCHVTEGDEVLCDQCAPGYTGAWCERCADGYYGNPTVPGESCVPCNCSGNVDPLEAGSCDTVTGECLKCTGNTGGAHCERCADGFYGDAVVAKNCRACECQEKGSRSHVCHHATGLCDCKPHVTGQQCDQCLSGYYGWSTGLGCRPCNCHTSGSISDHCTDEGQCHCVPGVAGERCDRCAHGFFAYQDGRCTPCDCAHTGNSCDPDSGACTCPPHTRGWKCEECEDGFWGHDLELGCKACNCSGVGSTGQQCDLFTGRCQCKPTFGGLNCDQCSLGHRDFPACVSCACDLRGTLEDTCDQDQGLCSCEEETGTCSCKENVVGLRCDVCKSGTYALEAGNPSGCSPCFCFGLSQVCTELEGYVRTPVTLTSDQPLLRVVSQRNLGGTTEGVYYQASDIFLDVWTVRKHLQAEPFYWRLPDQFQGDQLMAYGAKLRYSVSFYSVDGIGASNFEPQVLIKGGWTRKQVIYVDAPAPENGVRQEQEVAMKENFWKYFNSVSEKHVSRSDFLSVLSNIEYVLIKASCGEGLQRSRISNISLDVGRKAEGLPAGGEAASLLENCVCPPGTTGSSCQQCAPGYHRGMLPEAGDGRPHPLIAPCVPCDCNNHSEVCEPETGKCLNCRHNTTGDHCDQCAPGYYGKVTGSASDCSPCACPRTHPTSFSPTCVPDGDRDFRCDACFPGYEGQYCERCSTGYHGNPRVPGGSCQQCDCSPHGSEHGYCDRASGQCVCKPGAVGLRCDQCEPKHILLESDCVSCDDECISVLLNDLDNIGDVILSVNLTGIPAPYGMLSNLENTTKHLRKSLLNQHAQMKLAEIQFKGVTEQTHDLQNKLTRVLKRSGQVSRVTKSILRRSEDLRAFVEKLRRNISEVIERATTVNQTLDENFQLPNSTLHNMHRKMTSFLADLQKKHFVQLHQNATNELKAAEDLLSQIRKNYQKPQEELKVLKESASSLLSKYNGDLQVAEDLVHEADTKTQESGRLLRLISANLREFAGKKLHVQEEENLTSELIARGTGLIDAAATQANAARNALDQLEYHRDELLRWNAKLRGHVDDLVMQMSRRRARALVYRAEDHAAELRRLSNILDSGLENVRHVSLNATSAVHVHSNIQHLLEESERLADQALRTVTEANLFSGDLASNGKTAHHRSFKIFRESSGLSRTHEGTALELRGLKRTVSRFQGNADQITRQINKSLLMLRAIPDGVRGQETSTKEMATSANQSAASTLRDVVLLRPKLLTTSAALSKVNATWRETSGFLRDSSEATLLVRRKVQEVETQANLLLDRLKPLKILEENLSRNLSEIKLMISQARKQAASIKVAVSADGDCIRAYQPRISSTNYNTLTLNVKTSEPDNLLFYLGSSTSEDFLAVEMRRGKVAFLWDVGSGSTRLEFSDFPIDNNKWHTIYVTRFGNNGLLSIKEISSTQTLPAKTSKSPGTAKVLEINNSTRMFVGGLGGQIKKSPAVKVTHFKGCLGDTFLNGNPIGLWNYIEREGTCHGCYESSQKEDASFHFDGSGYSVVQKTLRTTTTHIIMLFSTFSPNGLLVYLASNGTKDFLSIELVHGRVKATVDLGSGPLVLITERRYNNGIWYKIAFQRNRRQGLLAIIDAYNTSYKETKQGETPGTSSDLNRLDKDPIYVGGLPRSGVVRKGLTSRSYVGCIKNLEISRSTFDLLRNSYGVRKGCMLEPIRSVSFLKGGYVELPPKSLSPESELLATFATTNSNGLIMAGFGGDVGKQSRWQAHVPFFAIMLIEGHIEVHVNLGDGPSLRRALLLSPGGTYSDGQEHSISLVRSRRVITVQLDESSPVEMRLGTLAESKTLNISSLYIGGIPERKAASVLKMRQSFHGCIRNLIFNMELLDFTSAVGYEQVDLDTCLLSESAKWALQGEDAARLPEPQPLPSPGLCAVDRAPGFIPKAQQFGLAQDSHFVFHFNQSAVRKRLSVQLRIRTFASRGLIYYMAHQNQVDYATLQLHGGYLHFMFDLGKSRTKVSHPTQINDGQWHMVKTEYVKRKGFLTVDKLESPAVPTVGDGTTLDVEGKFYLGGLPAEYRAKNIGNITHSIPACIEAVTINSKPLDMGNPVSASAVNKCYAVAQEGTFFEGSGYAALVKEGYKVRSDLNITLEFRTASMNGVLLGISNAEVDAIGLEIVHGKLLFHVNNGAGRITATYEPKAPRTLCDGKWHTLQANKSKHRVVLTVDGDAVHAESPHTQSTSADTNNPIYIGGYPADVKQNCLTSQTSFRGCLRKLTLTKGPHVQSYDFSKAFYLQGVSPHSCPGAEA</sequence>
<feature type="disulfide bond" evidence="13">
    <location>
        <begin position="518"/>
        <end position="530"/>
    </location>
</feature>
<keyword evidence="18" id="KW-1185">Reference proteome</keyword>
<dbReference type="PRINTS" id="PR00011">
    <property type="entry name" value="EGFLAMININ"/>
</dbReference>
<dbReference type="Proteomes" id="UP000694863">
    <property type="component" value="Unplaced"/>
</dbReference>